<evidence type="ECO:0000256" key="1">
    <source>
        <dbReference type="ARBA" id="ARBA00000073"/>
    </source>
</evidence>
<dbReference type="EC" id="5.4.99.-" evidence="4"/>
<dbReference type="Proteomes" id="UP000300879">
    <property type="component" value="Chromosome"/>
</dbReference>
<dbReference type="InterPro" id="IPR006225">
    <property type="entry name" value="PsdUridine_synth_RluC/D"/>
</dbReference>
<dbReference type="PANTHER" id="PTHR21600">
    <property type="entry name" value="MITOCHONDRIAL RNA PSEUDOURIDINE SYNTHASE"/>
    <property type="match status" value="1"/>
</dbReference>
<dbReference type="OrthoDB" id="9773999at2"/>
<evidence type="ECO:0000256" key="2">
    <source>
        <dbReference type="ARBA" id="ARBA00010876"/>
    </source>
</evidence>
<protein>
    <recommendedName>
        <fullName evidence="4">Pseudouridine synthase</fullName>
        <ecNumber evidence="4">5.4.99.-</ecNumber>
    </recommendedName>
</protein>
<feature type="active site" evidence="3">
    <location>
        <position position="138"/>
    </location>
</feature>
<dbReference type="GO" id="GO:0140098">
    <property type="term" value="F:catalytic activity, acting on RNA"/>
    <property type="evidence" value="ECO:0007669"/>
    <property type="project" value="UniProtKB-ARBA"/>
</dbReference>
<dbReference type="InterPro" id="IPR006145">
    <property type="entry name" value="PsdUridine_synth_RsuA/RluA"/>
</dbReference>
<dbReference type="GO" id="GO:0000455">
    <property type="term" value="P:enzyme-directed rRNA pseudouridine synthesis"/>
    <property type="evidence" value="ECO:0007669"/>
    <property type="project" value="TreeGrafter"/>
</dbReference>
<dbReference type="Pfam" id="PF00849">
    <property type="entry name" value="PseudoU_synth_2"/>
    <property type="match status" value="1"/>
</dbReference>
<dbReference type="SUPFAM" id="SSF55120">
    <property type="entry name" value="Pseudouridine synthase"/>
    <property type="match status" value="1"/>
</dbReference>
<keyword evidence="4" id="KW-0413">Isomerase</keyword>
<dbReference type="Gene3D" id="3.30.2350.10">
    <property type="entry name" value="Pseudouridine synthase"/>
    <property type="match status" value="1"/>
</dbReference>
<accession>A0A4P8XHF5</accession>
<dbReference type="GO" id="GO:0009982">
    <property type="term" value="F:pseudouridine synthase activity"/>
    <property type="evidence" value="ECO:0007669"/>
    <property type="project" value="InterPro"/>
</dbReference>
<evidence type="ECO:0000313" key="7">
    <source>
        <dbReference type="Proteomes" id="UP000300879"/>
    </source>
</evidence>
<reference evidence="6 7" key="1">
    <citation type="submission" date="2019-05" db="EMBL/GenBank/DDBJ databases">
        <authorList>
            <person name="Chen C."/>
        </authorList>
    </citation>
    <scope>NUCLEOTIDE SEQUENCE [LARGE SCALE GENOMIC DNA]</scope>
    <source>
        <strain evidence="6 7">HB172198</strain>
    </source>
</reference>
<comment type="catalytic activity">
    <reaction evidence="1 4">
        <text>a uridine in RNA = a pseudouridine in RNA</text>
        <dbReference type="Rhea" id="RHEA:48348"/>
        <dbReference type="Rhea" id="RHEA-COMP:12068"/>
        <dbReference type="Rhea" id="RHEA-COMP:12069"/>
        <dbReference type="ChEBI" id="CHEBI:65314"/>
        <dbReference type="ChEBI" id="CHEBI:65315"/>
    </reaction>
</comment>
<evidence type="ECO:0000256" key="3">
    <source>
        <dbReference type="PIRSR" id="PIRSR606225-1"/>
    </source>
</evidence>
<organism evidence="6 7">
    <name type="scientific">Paenibacillus algicola</name>
    <dbReference type="NCBI Taxonomy" id="2565926"/>
    <lineage>
        <taxon>Bacteria</taxon>
        <taxon>Bacillati</taxon>
        <taxon>Bacillota</taxon>
        <taxon>Bacilli</taxon>
        <taxon>Bacillales</taxon>
        <taxon>Paenibacillaceae</taxon>
        <taxon>Paenibacillus</taxon>
    </lineage>
</organism>
<dbReference type="KEGG" id="palo:E6C60_1249"/>
<name>A0A4P8XHF5_9BACL</name>
<dbReference type="InterPro" id="IPR050188">
    <property type="entry name" value="RluA_PseudoU_synthase"/>
</dbReference>
<keyword evidence="7" id="KW-1185">Reference proteome</keyword>
<proteinExistence type="inferred from homology"/>
<dbReference type="AlphaFoldDB" id="A0A4P8XHF5"/>
<sequence>MSLYQGAWLRRGEWLELTPGKVLTAASDRESATEAWLKEQLGMPEKLIRCLRSEGALQWRGDRLRLQLFPAVAAGIEPRCAELDILYEDDFCLVVNKPAGMAVHPDSSSSELTLNHAVAWHFHTHGTKAAVRHVHRLDKDTTGPVLYGKNEFALLKLDEAMRNKEIVRRYAALVQGVVSHKLKVIDLPIGKDRHHPKRRRVSLTGQHAVTRILSVEPYRQASLLFLSLETGRTHQLRVHLSHMGHPILGDPLYGASFGSFQRQALHGAELSFRHPLTGEELLLEAPWPQDLMELKELVQQER</sequence>
<dbReference type="InterPro" id="IPR020103">
    <property type="entry name" value="PsdUridine_synth_cat_dom_sf"/>
</dbReference>
<evidence type="ECO:0000313" key="6">
    <source>
        <dbReference type="EMBL" id="QCT01967.1"/>
    </source>
</evidence>
<dbReference type="CDD" id="cd02869">
    <property type="entry name" value="PseudoU_synth_RluA_like"/>
    <property type="match status" value="1"/>
</dbReference>
<evidence type="ECO:0000259" key="5">
    <source>
        <dbReference type="Pfam" id="PF00849"/>
    </source>
</evidence>
<dbReference type="RefSeq" id="WP_138225060.1">
    <property type="nucleotide sequence ID" value="NZ_CP040396.1"/>
</dbReference>
<feature type="domain" description="Pseudouridine synthase RsuA/RluA-like" evidence="5">
    <location>
        <begin position="93"/>
        <end position="242"/>
    </location>
</feature>
<gene>
    <name evidence="6" type="ORF">E6C60_1249</name>
</gene>
<dbReference type="NCBIfam" id="TIGR00005">
    <property type="entry name" value="rluA_subfam"/>
    <property type="match status" value="1"/>
</dbReference>
<dbReference type="GO" id="GO:0003723">
    <property type="term" value="F:RNA binding"/>
    <property type="evidence" value="ECO:0007669"/>
    <property type="project" value="InterPro"/>
</dbReference>
<dbReference type="PANTHER" id="PTHR21600:SF71">
    <property type="entry name" value="PSEUDOURIDINE SYNTHASE"/>
    <property type="match status" value="1"/>
</dbReference>
<comment type="similarity">
    <text evidence="2 4">Belongs to the pseudouridine synthase RluA family.</text>
</comment>
<comment type="function">
    <text evidence="4">Responsible for synthesis of pseudouridine from uracil.</text>
</comment>
<dbReference type="EMBL" id="CP040396">
    <property type="protein sequence ID" value="QCT01967.1"/>
    <property type="molecule type" value="Genomic_DNA"/>
</dbReference>
<evidence type="ECO:0000256" key="4">
    <source>
        <dbReference type="RuleBase" id="RU362028"/>
    </source>
</evidence>